<dbReference type="EMBL" id="JAEFCI010002048">
    <property type="protein sequence ID" value="KAG5462499.1"/>
    <property type="molecule type" value="Genomic_DNA"/>
</dbReference>
<feature type="region of interest" description="Disordered" evidence="9">
    <location>
        <begin position="41"/>
        <end position="60"/>
    </location>
</feature>
<evidence type="ECO:0000313" key="13">
    <source>
        <dbReference type="Proteomes" id="UP000673691"/>
    </source>
</evidence>
<evidence type="ECO:0000256" key="9">
    <source>
        <dbReference type="SAM" id="MobiDB-lite"/>
    </source>
</evidence>
<dbReference type="Pfam" id="PF02366">
    <property type="entry name" value="PMT"/>
    <property type="match status" value="1"/>
</dbReference>
<dbReference type="InterPro" id="IPR027005">
    <property type="entry name" value="PMT-like"/>
</dbReference>
<dbReference type="UniPathway" id="UPA00378"/>
<feature type="transmembrane region" description="Helical" evidence="10">
    <location>
        <begin position="266"/>
        <end position="286"/>
    </location>
</feature>
<evidence type="ECO:0000256" key="2">
    <source>
        <dbReference type="ARBA" id="ARBA00004922"/>
    </source>
</evidence>
<name>A0A8H8A027_9FUNG</name>
<evidence type="ECO:0000256" key="7">
    <source>
        <dbReference type="ARBA" id="ARBA00022989"/>
    </source>
</evidence>
<keyword evidence="4 12" id="KW-0328">Glycosyltransferase</keyword>
<organism evidence="12 13">
    <name type="scientific">Olpidium bornovanus</name>
    <dbReference type="NCBI Taxonomy" id="278681"/>
    <lineage>
        <taxon>Eukaryota</taxon>
        <taxon>Fungi</taxon>
        <taxon>Fungi incertae sedis</taxon>
        <taxon>Olpidiomycota</taxon>
        <taxon>Olpidiomycotina</taxon>
        <taxon>Olpidiomycetes</taxon>
        <taxon>Olpidiales</taxon>
        <taxon>Olpidiaceae</taxon>
        <taxon>Olpidium</taxon>
    </lineage>
</organism>
<dbReference type="AlphaFoldDB" id="A0A8H8A027"/>
<proteinExistence type="inferred from homology"/>
<evidence type="ECO:0000256" key="4">
    <source>
        <dbReference type="ARBA" id="ARBA00022676"/>
    </source>
</evidence>
<gene>
    <name evidence="12" type="ORF">BJ554DRAFT_4881</name>
</gene>
<evidence type="ECO:0000256" key="6">
    <source>
        <dbReference type="ARBA" id="ARBA00022692"/>
    </source>
</evidence>
<reference evidence="12 13" key="1">
    <citation type="journal article" name="Sci. Rep.">
        <title>Genome-scale phylogenetic analyses confirm Olpidium as the closest living zoosporic fungus to the non-flagellated, terrestrial fungi.</title>
        <authorList>
            <person name="Chang Y."/>
            <person name="Rochon D."/>
            <person name="Sekimoto S."/>
            <person name="Wang Y."/>
            <person name="Chovatia M."/>
            <person name="Sandor L."/>
            <person name="Salamov A."/>
            <person name="Grigoriev I.V."/>
            <person name="Stajich J.E."/>
            <person name="Spatafora J.W."/>
        </authorList>
    </citation>
    <scope>NUCLEOTIDE SEQUENCE [LARGE SCALE GENOMIC DNA]</scope>
    <source>
        <strain evidence="12">S191</strain>
    </source>
</reference>
<evidence type="ECO:0000313" key="12">
    <source>
        <dbReference type="EMBL" id="KAG5462499.1"/>
    </source>
</evidence>
<keyword evidence="13" id="KW-1185">Reference proteome</keyword>
<dbReference type="GO" id="GO:0004169">
    <property type="term" value="F:dolichyl-phosphate-mannose-protein mannosyltransferase activity"/>
    <property type="evidence" value="ECO:0007669"/>
    <property type="project" value="TreeGrafter"/>
</dbReference>
<evidence type="ECO:0000256" key="1">
    <source>
        <dbReference type="ARBA" id="ARBA00004127"/>
    </source>
</evidence>
<keyword evidence="7 10" id="KW-1133">Transmembrane helix</keyword>
<comment type="pathway">
    <text evidence="2">Protein modification; protein glycosylation.</text>
</comment>
<dbReference type="InterPro" id="IPR003342">
    <property type="entry name" value="ArnT-like_N"/>
</dbReference>
<dbReference type="PANTHER" id="PTHR10050:SF46">
    <property type="entry name" value="PROTEIN O-MANNOSYL-TRANSFERASE 2"/>
    <property type="match status" value="1"/>
</dbReference>
<feature type="compositionally biased region" description="Basic residues" evidence="9">
    <location>
        <begin position="50"/>
        <end position="60"/>
    </location>
</feature>
<evidence type="ECO:0000256" key="3">
    <source>
        <dbReference type="ARBA" id="ARBA00007222"/>
    </source>
</evidence>
<accession>A0A8H8A027</accession>
<feature type="domain" description="ArnT-like N-terminal" evidence="11">
    <location>
        <begin position="208"/>
        <end position="305"/>
    </location>
</feature>
<dbReference type="GO" id="GO:0016020">
    <property type="term" value="C:membrane"/>
    <property type="evidence" value="ECO:0007669"/>
    <property type="project" value="InterPro"/>
</dbReference>
<comment type="caution">
    <text evidence="12">The sequence shown here is derived from an EMBL/GenBank/DDBJ whole genome shotgun (WGS) entry which is preliminary data.</text>
</comment>
<protein>
    <submittedName>
        <fullName evidence="12">Dolichyl-phosphate-mannose-protein mannosyltransferase-domain-containing protein</fullName>
    </submittedName>
</protein>
<evidence type="ECO:0000256" key="5">
    <source>
        <dbReference type="ARBA" id="ARBA00022679"/>
    </source>
</evidence>
<evidence type="ECO:0000256" key="8">
    <source>
        <dbReference type="ARBA" id="ARBA00023136"/>
    </source>
</evidence>
<sequence length="306" mass="34820">MTTGELLQQETETLKKRIKHAARQKVPAAAAVPFSDEKILDSETEDDRKARLRTPAPHKNKIGLRDKAKEREKKNPKNQKTTLEATDTLLPFILTLLAFWTRLYRITESNIVVWDEVSCGEYCYFSWYRWNDHATDVQIYFSQAHFGKVWNGSTFIRPYLLAAGAGHKAPGPRLLAKSPSDKGKEREMAQVPSGSSVPPLTSFFFRFMVVRPHQFASHYLKRDFYFDVPPPLGKILVALGGVLAGYRGRFEFKSGEKYPEDMRYGVMRVFLALFGIAVVPLAYFTARELRLSRRASFLAGGMVLFG</sequence>
<evidence type="ECO:0000259" key="11">
    <source>
        <dbReference type="Pfam" id="PF02366"/>
    </source>
</evidence>
<keyword evidence="8 10" id="KW-0472">Membrane</keyword>
<comment type="subcellular location">
    <subcellularLocation>
        <location evidence="1">Endomembrane system</location>
        <topology evidence="1">Multi-pass membrane protein</topology>
    </subcellularLocation>
</comment>
<dbReference type="GO" id="GO:0005783">
    <property type="term" value="C:endoplasmic reticulum"/>
    <property type="evidence" value="ECO:0007669"/>
    <property type="project" value="TreeGrafter"/>
</dbReference>
<dbReference type="OrthoDB" id="292747at2759"/>
<keyword evidence="5" id="KW-0808">Transferase</keyword>
<keyword evidence="6 10" id="KW-0812">Transmembrane</keyword>
<dbReference type="Proteomes" id="UP000673691">
    <property type="component" value="Unassembled WGS sequence"/>
</dbReference>
<dbReference type="PANTHER" id="PTHR10050">
    <property type="entry name" value="DOLICHYL-PHOSPHATE-MANNOSE--PROTEIN MANNOSYLTRANSFERASE"/>
    <property type="match status" value="1"/>
</dbReference>
<comment type="similarity">
    <text evidence="3">Belongs to the glycosyltransferase 39 family.</text>
</comment>
<evidence type="ECO:0000256" key="10">
    <source>
        <dbReference type="SAM" id="Phobius"/>
    </source>
</evidence>